<dbReference type="EMBL" id="CM039426">
    <property type="protein sequence ID" value="KAI4357162.1"/>
    <property type="molecule type" value="Genomic_DNA"/>
</dbReference>
<keyword evidence="2" id="KW-1185">Reference proteome</keyword>
<organism evidence="1 2">
    <name type="scientific">Bauhinia variegata</name>
    <name type="common">Purple orchid tree</name>
    <name type="synonym">Phanera variegata</name>
    <dbReference type="NCBI Taxonomy" id="167791"/>
    <lineage>
        <taxon>Eukaryota</taxon>
        <taxon>Viridiplantae</taxon>
        <taxon>Streptophyta</taxon>
        <taxon>Embryophyta</taxon>
        <taxon>Tracheophyta</taxon>
        <taxon>Spermatophyta</taxon>
        <taxon>Magnoliopsida</taxon>
        <taxon>eudicotyledons</taxon>
        <taxon>Gunneridae</taxon>
        <taxon>Pentapetalae</taxon>
        <taxon>rosids</taxon>
        <taxon>fabids</taxon>
        <taxon>Fabales</taxon>
        <taxon>Fabaceae</taxon>
        <taxon>Cercidoideae</taxon>
        <taxon>Cercideae</taxon>
        <taxon>Bauhiniinae</taxon>
        <taxon>Bauhinia</taxon>
    </lineage>
</organism>
<reference evidence="1 2" key="1">
    <citation type="journal article" date="2022" name="DNA Res.">
        <title>Chromosomal-level genome assembly of the orchid tree Bauhinia variegata (Leguminosae; Cercidoideae) supports the allotetraploid origin hypothesis of Bauhinia.</title>
        <authorList>
            <person name="Zhong Y."/>
            <person name="Chen Y."/>
            <person name="Zheng D."/>
            <person name="Pang J."/>
            <person name="Liu Y."/>
            <person name="Luo S."/>
            <person name="Meng S."/>
            <person name="Qian L."/>
            <person name="Wei D."/>
            <person name="Dai S."/>
            <person name="Zhou R."/>
        </authorList>
    </citation>
    <scope>NUCLEOTIDE SEQUENCE [LARGE SCALE GENOMIC DNA]</scope>
    <source>
        <strain evidence="1">BV-YZ2020</strain>
    </source>
</reference>
<dbReference type="Proteomes" id="UP000828941">
    <property type="component" value="Chromosome 1"/>
</dbReference>
<accession>A0ACB9Q839</accession>
<comment type="caution">
    <text evidence="1">The sequence shown here is derived from an EMBL/GenBank/DDBJ whole genome shotgun (WGS) entry which is preliminary data.</text>
</comment>
<evidence type="ECO:0000313" key="2">
    <source>
        <dbReference type="Proteomes" id="UP000828941"/>
    </source>
</evidence>
<proteinExistence type="predicted"/>
<name>A0ACB9Q839_BAUVA</name>
<evidence type="ECO:0000313" key="1">
    <source>
        <dbReference type="EMBL" id="KAI4357162.1"/>
    </source>
</evidence>
<gene>
    <name evidence="1" type="ORF">L6164_001129</name>
</gene>
<protein>
    <submittedName>
        <fullName evidence="1">Uncharacterized protein</fullName>
    </submittedName>
</protein>
<sequence length="111" mass="12481">MVVMRLSKSNGGVTDTINNFPEEMLRHIVGFIDLNLIVQTGILSKKWSRIKSREIAHLAHVRELFAGILVGKCSPFDLFQELPSDQRLVVLQVAAAVFLVLCHGFLEGHWL</sequence>